<keyword evidence="3 6" id="KW-1133">Transmembrane helix</keyword>
<dbReference type="OrthoDB" id="2549609at2759"/>
<feature type="transmembrane region" description="Helical" evidence="6">
    <location>
        <begin position="286"/>
        <end position="304"/>
    </location>
</feature>
<proteinExistence type="predicted"/>
<feature type="transmembrane region" description="Helical" evidence="6">
    <location>
        <begin position="512"/>
        <end position="539"/>
    </location>
</feature>
<feature type="region of interest" description="Disordered" evidence="5">
    <location>
        <begin position="308"/>
        <end position="328"/>
    </location>
</feature>
<dbReference type="Gene3D" id="1.20.1250.20">
    <property type="entry name" value="MFS general substrate transporter like domains"/>
    <property type="match status" value="1"/>
</dbReference>
<organism evidence="7 8">
    <name type="scientific">Sporisorium reilianum (strain SRZ2)</name>
    <name type="common">Maize head smut fungus</name>
    <dbReference type="NCBI Taxonomy" id="999809"/>
    <lineage>
        <taxon>Eukaryota</taxon>
        <taxon>Fungi</taxon>
        <taxon>Dikarya</taxon>
        <taxon>Basidiomycota</taxon>
        <taxon>Ustilaginomycotina</taxon>
        <taxon>Ustilaginomycetes</taxon>
        <taxon>Ustilaginales</taxon>
        <taxon>Ustilaginaceae</taxon>
        <taxon>Sporisorium</taxon>
    </lineage>
</organism>
<dbReference type="EMBL" id="FQ311430">
    <property type="protein sequence ID" value="CBQ67796.1"/>
    <property type="molecule type" value="Genomic_DNA"/>
</dbReference>
<dbReference type="SUPFAM" id="SSF103473">
    <property type="entry name" value="MFS general substrate transporter"/>
    <property type="match status" value="1"/>
</dbReference>
<keyword evidence="8" id="KW-1185">Reference proteome</keyword>
<protein>
    <submittedName>
        <fullName evidence="7">Uncharacterized protein</fullName>
    </submittedName>
</protein>
<dbReference type="PANTHER" id="PTHR23507">
    <property type="entry name" value="ZGC:174356"/>
    <property type="match status" value="1"/>
</dbReference>
<feature type="transmembrane region" description="Helical" evidence="6">
    <location>
        <begin position="585"/>
        <end position="610"/>
    </location>
</feature>
<sequence length="611" mass="66737">MTRQVAPDSRDESTPLLSHGDGVNDHRRWSLARRRSSAFLSFLSEPDDKDGDEHADWQRKRSIFLIVGLSTLYNVGMGVSHSYITELVQTLACAEYYYSPSSDGTTLPTLPSTDDPFVWCSVAPVDKRTSQVGTYLDTFSSLTSCIASLVLAKVVFPRASRRAIGIVLPLLAIIFAAFTALIPTHYSFDAAVPSTSTLHPTTCINLLLGIYIVAGLLGVPQTAPLLLSQVMVLDVCKEDEKTSAFAYVYSTMTLGMAFWSVISRLVLPLFGLDFSVLCHTGPFSPFWMVVIGHLITTVLTILFLPETKPKPSARSRSRTSSFSSDNDELMADGRNAEAQQATRSSTSEPRSWAAAIWETVKDTLGLFGYLIPYKASPDAKRDHKLPLMLCAAITGDTITMVWGNLIVFCSTHLRFGPKEVATLLGVIGAGRSLFSILALPFIVKAVRRVVASRMRQELRETSIEQVSTETRLVKREELVVRTDRLIASGSLVWDMMGFIAMSVAAARLSGTGIYASCTFLLAASGALPAIQALCVDFFLAQNRPTDDPVAARDAFVSFVSLLLSVMTTVGPLINNALYQWSIDHSVSYLVFLWTASLSFTTLVFVTLAGLV</sequence>
<evidence type="ECO:0000256" key="3">
    <source>
        <dbReference type="ARBA" id="ARBA00022989"/>
    </source>
</evidence>
<feature type="transmembrane region" description="Helical" evidence="6">
    <location>
        <begin position="206"/>
        <end position="232"/>
    </location>
</feature>
<feature type="transmembrane region" description="Helical" evidence="6">
    <location>
        <begin position="138"/>
        <end position="156"/>
    </location>
</feature>
<evidence type="ECO:0000313" key="8">
    <source>
        <dbReference type="Proteomes" id="UP000008867"/>
    </source>
</evidence>
<feature type="transmembrane region" description="Helical" evidence="6">
    <location>
        <begin position="485"/>
        <end position="506"/>
    </location>
</feature>
<dbReference type="PANTHER" id="PTHR23507:SF1">
    <property type="entry name" value="FI18259P1-RELATED"/>
    <property type="match status" value="1"/>
</dbReference>
<evidence type="ECO:0000256" key="6">
    <source>
        <dbReference type="SAM" id="Phobius"/>
    </source>
</evidence>
<dbReference type="InterPro" id="IPR036259">
    <property type="entry name" value="MFS_trans_sf"/>
</dbReference>
<evidence type="ECO:0000256" key="4">
    <source>
        <dbReference type="ARBA" id="ARBA00023136"/>
    </source>
</evidence>
<feature type="transmembrane region" description="Helical" evidence="6">
    <location>
        <begin position="163"/>
        <end position="186"/>
    </location>
</feature>
<evidence type="ECO:0000256" key="2">
    <source>
        <dbReference type="ARBA" id="ARBA00022692"/>
    </source>
</evidence>
<reference evidence="7 8" key="1">
    <citation type="journal article" date="2010" name="Science">
        <title>Pathogenicity determinants in smut fungi revealed by genome comparison.</title>
        <authorList>
            <person name="Schirawski J."/>
            <person name="Mannhaupt G."/>
            <person name="Muench K."/>
            <person name="Brefort T."/>
            <person name="Schipper K."/>
            <person name="Doehlemann G."/>
            <person name="Di Stasio M."/>
            <person name="Roessel N."/>
            <person name="Mendoza-Mendoza A."/>
            <person name="Pester D."/>
            <person name="Mueller O."/>
            <person name="Winterberg B."/>
            <person name="Meyer E."/>
            <person name="Ghareeb H."/>
            <person name="Wollenberg T."/>
            <person name="Muensterkoetter M."/>
            <person name="Wong P."/>
            <person name="Walter M."/>
            <person name="Stukenbrock E."/>
            <person name="Gueldener U."/>
            <person name="Kahmann R."/>
        </authorList>
    </citation>
    <scope>NUCLEOTIDE SEQUENCE [LARGE SCALE GENOMIC DNA]</scope>
    <source>
        <strain evidence="8">SRZ2</strain>
    </source>
</reference>
<dbReference type="GO" id="GO:0016020">
    <property type="term" value="C:membrane"/>
    <property type="evidence" value="ECO:0007669"/>
    <property type="project" value="UniProtKB-SubCell"/>
</dbReference>
<dbReference type="Proteomes" id="UP000008867">
    <property type="component" value="Chromosome 1"/>
</dbReference>
<feature type="transmembrane region" description="Helical" evidence="6">
    <location>
        <begin position="244"/>
        <end position="266"/>
    </location>
</feature>
<evidence type="ECO:0000313" key="7">
    <source>
        <dbReference type="EMBL" id="CBQ67796.1"/>
    </source>
</evidence>
<feature type="transmembrane region" description="Helical" evidence="6">
    <location>
        <begin position="551"/>
        <end position="573"/>
    </location>
</feature>
<evidence type="ECO:0000256" key="1">
    <source>
        <dbReference type="ARBA" id="ARBA00004141"/>
    </source>
</evidence>
<dbReference type="eggNOG" id="ENOG502S731">
    <property type="taxonomic scope" value="Eukaryota"/>
</dbReference>
<feature type="transmembrane region" description="Helical" evidence="6">
    <location>
        <begin position="385"/>
        <end position="408"/>
    </location>
</feature>
<gene>
    <name evidence="7" type="ORF">sr11736</name>
</gene>
<feature type="transmembrane region" description="Helical" evidence="6">
    <location>
        <begin position="420"/>
        <end position="446"/>
    </location>
</feature>
<keyword evidence="4 6" id="KW-0472">Membrane</keyword>
<dbReference type="GO" id="GO:0022857">
    <property type="term" value="F:transmembrane transporter activity"/>
    <property type="evidence" value="ECO:0007669"/>
    <property type="project" value="TreeGrafter"/>
</dbReference>
<feature type="region of interest" description="Disordered" evidence="5">
    <location>
        <begin position="1"/>
        <end position="23"/>
    </location>
</feature>
<evidence type="ECO:0000256" key="5">
    <source>
        <dbReference type="SAM" id="MobiDB-lite"/>
    </source>
</evidence>
<dbReference type="VEuPathDB" id="FungiDB:sr11736"/>
<dbReference type="HOGENOM" id="CLU_447736_0_0_1"/>
<dbReference type="AlphaFoldDB" id="E6ZKE3"/>
<feature type="transmembrane region" description="Helical" evidence="6">
    <location>
        <begin position="63"/>
        <end position="84"/>
    </location>
</feature>
<name>E6ZKE3_SPORE</name>
<keyword evidence="2 6" id="KW-0812">Transmembrane</keyword>
<comment type="subcellular location">
    <subcellularLocation>
        <location evidence="1">Membrane</location>
        <topology evidence="1">Multi-pass membrane protein</topology>
    </subcellularLocation>
</comment>
<accession>E6ZKE3</accession>